<dbReference type="EMBL" id="JAPWIE010000001">
    <property type="protein sequence ID" value="MCZ4548579.1"/>
    <property type="molecule type" value="Genomic_DNA"/>
</dbReference>
<dbReference type="SUPFAM" id="SSF52172">
    <property type="entry name" value="CheY-like"/>
    <property type="match status" value="1"/>
</dbReference>
<comment type="caution">
    <text evidence="6">The sequence shown here is derived from an EMBL/GenBank/DDBJ whole genome shotgun (WGS) entry which is preliminary data.</text>
</comment>
<accession>A0ABT4MNK7</accession>
<dbReference type="Pfam" id="PF03861">
    <property type="entry name" value="ANTAR"/>
    <property type="match status" value="1"/>
</dbReference>
<dbReference type="InterPro" id="IPR005561">
    <property type="entry name" value="ANTAR"/>
</dbReference>
<dbReference type="RefSeq" id="WP_301569060.1">
    <property type="nucleotide sequence ID" value="NZ_JAPWIE010000001.1"/>
</dbReference>
<dbReference type="SMART" id="SM01012">
    <property type="entry name" value="ANTAR"/>
    <property type="match status" value="1"/>
</dbReference>
<evidence type="ECO:0000256" key="2">
    <source>
        <dbReference type="ARBA" id="ARBA00022777"/>
    </source>
</evidence>
<keyword evidence="1" id="KW-0808">Transferase</keyword>
<dbReference type="InterPro" id="IPR036388">
    <property type="entry name" value="WH-like_DNA-bd_sf"/>
</dbReference>
<protein>
    <submittedName>
        <fullName evidence="6">GAF and ANTAR domain-containing protein</fullName>
    </submittedName>
</protein>
<dbReference type="Pfam" id="PF13185">
    <property type="entry name" value="GAF_2"/>
    <property type="match status" value="1"/>
</dbReference>
<evidence type="ECO:0000259" key="5">
    <source>
        <dbReference type="PROSITE" id="PS50921"/>
    </source>
</evidence>
<keyword evidence="7" id="KW-1185">Reference proteome</keyword>
<keyword evidence="3" id="KW-0805">Transcription regulation</keyword>
<organism evidence="6 7">
    <name type="scientific">Gordonia rubripertincta</name>
    <name type="common">Rhodococcus corallinus</name>
    <dbReference type="NCBI Taxonomy" id="36822"/>
    <lineage>
        <taxon>Bacteria</taxon>
        <taxon>Bacillati</taxon>
        <taxon>Actinomycetota</taxon>
        <taxon>Actinomycetes</taxon>
        <taxon>Mycobacteriales</taxon>
        <taxon>Gordoniaceae</taxon>
        <taxon>Gordonia</taxon>
    </lineage>
</organism>
<dbReference type="Proteomes" id="UP001067235">
    <property type="component" value="Unassembled WGS sequence"/>
</dbReference>
<dbReference type="InterPro" id="IPR012074">
    <property type="entry name" value="GAF_ANTAR"/>
</dbReference>
<dbReference type="Gene3D" id="3.30.450.40">
    <property type="match status" value="1"/>
</dbReference>
<gene>
    <name evidence="6" type="ORF">O4213_01200</name>
</gene>
<dbReference type="PROSITE" id="PS50921">
    <property type="entry name" value="ANTAR"/>
    <property type="match status" value="1"/>
</dbReference>
<sequence length="213" mass="22697">MADKPELEQTLRLVTAAAVDLIEGAESADILLISKRKEFRSHAPTSDLPVRLDSIQEELGEGPCIDAAFDERIIHSDDLTAERRWPHFCPQAIAAGVRSSLSFQLYTGGGAIGALNLFSSTAGAFSATDIEVGLMLGTHAAVALHGIRKSEQFESALASRDVIGQAKGMIMERFAVGPVRAFELLRKLSQDSNVPLVQIAVQLVERGSAGTGG</sequence>
<evidence type="ECO:0000313" key="6">
    <source>
        <dbReference type="EMBL" id="MCZ4548579.1"/>
    </source>
</evidence>
<keyword evidence="4" id="KW-0804">Transcription</keyword>
<dbReference type="InterPro" id="IPR029016">
    <property type="entry name" value="GAF-like_dom_sf"/>
</dbReference>
<dbReference type="InterPro" id="IPR003018">
    <property type="entry name" value="GAF"/>
</dbReference>
<dbReference type="InterPro" id="IPR011006">
    <property type="entry name" value="CheY-like_superfamily"/>
</dbReference>
<dbReference type="SUPFAM" id="SSF55781">
    <property type="entry name" value="GAF domain-like"/>
    <property type="match status" value="1"/>
</dbReference>
<evidence type="ECO:0000256" key="1">
    <source>
        <dbReference type="ARBA" id="ARBA00022679"/>
    </source>
</evidence>
<dbReference type="Gene3D" id="1.10.10.10">
    <property type="entry name" value="Winged helix-like DNA-binding domain superfamily/Winged helix DNA-binding domain"/>
    <property type="match status" value="1"/>
</dbReference>
<evidence type="ECO:0000256" key="4">
    <source>
        <dbReference type="ARBA" id="ARBA00023163"/>
    </source>
</evidence>
<proteinExistence type="predicted"/>
<evidence type="ECO:0000256" key="3">
    <source>
        <dbReference type="ARBA" id="ARBA00023015"/>
    </source>
</evidence>
<keyword evidence="2" id="KW-0418">Kinase</keyword>
<feature type="domain" description="ANTAR" evidence="5">
    <location>
        <begin position="143"/>
        <end position="204"/>
    </location>
</feature>
<reference evidence="6" key="1">
    <citation type="submission" date="2022-12" db="EMBL/GenBank/DDBJ databases">
        <authorList>
            <person name="Krivoruchko A.V."/>
            <person name="Elkin A."/>
        </authorList>
    </citation>
    <scope>NUCLEOTIDE SEQUENCE</scope>
    <source>
        <strain evidence="6">IEGM 1388</strain>
    </source>
</reference>
<evidence type="ECO:0000313" key="7">
    <source>
        <dbReference type="Proteomes" id="UP001067235"/>
    </source>
</evidence>
<dbReference type="PIRSF" id="PIRSF036625">
    <property type="entry name" value="GAF_ANTAR"/>
    <property type="match status" value="1"/>
</dbReference>
<name>A0ABT4MNK7_GORRU</name>